<protein>
    <submittedName>
        <fullName evidence="2">Ribosomal-protein-serine acetyltransferase</fullName>
    </submittedName>
</protein>
<proteinExistence type="predicted"/>
<dbReference type="Pfam" id="PF13302">
    <property type="entry name" value="Acetyltransf_3"/>
    <property type="match status" value="1"/>
</dbReference>
<dbReference type="InterPro" id="IPR016181">
    <property type="entry name" value="Acyl_CoA_acyltransferase"/>
</dbReference>
<dbReference type="Gene3D" id="3.40.630.30">
    <property type="match status" value="1"/>
</dbReference>
<dbReference type="EMBL" id="CCXS01000001">
    <property type="protein sequence ID" value="CEG22793.1"/>
    <property type="molecule type" value="Genomic_DNA"/>
</dbReference>
<keyword evidence="2" id="KW-0808">Transferase</keyword>
<dbReference type="STRING" id="1499687.BN1080_01728"/>
<organism evidence="2 3">
    <name type="scientific">Planococcus massiliensis</name>
    <dbReference type="NCBI Taxonomy" id="1499687"/>
    <lineage>
        <taxon>Bacteria</taxon>
        <taxon>Bacillati</taxon>
        <taxon>Bacillota</taxon>
        <taxon>Bacilli</taxon>
        <taxon>Bacillales</taxon>
        <taxon>Caryophanaceae</taxon>
        <taxon>Planococcus</taxon>
    </lineage>
</organism>
<evidence type="ECO:0000259" key="1">
    <source>
        <dbReference type="PROSITE" id="PS51186"/>
    </source>
</evidence>
<dbReference type="OrthoDB" id="9798081at2"/>
<dbReference type="PROSITE" id="PS51186">
    <property type="entry name" value="GNAT"/>
    <property type="match status" value="1"/>
</dbReference>
<dbReference type="GO" id="GO:0008999">
    <property type="term" value="F:protein-N-terminal-alanine acetyltransferase activity"/>
    <property type="evidence" value="ECO:0007669"/>
    <property type="project" value="TreeGrafter"/>
</dbReference>
<dbReference type="AlphaFoldDB" id="A0A098EKE1"/>
<dbReference type="PANTHER" id="PTHR43792:SF9">
    <property type="entry name" value="RIBOSOMAL-PROTEIN-ALANINE ACETYLTRANSFERASE"/>
    <property type="match status" value="1"/>
</dbReference>
<reference evidence="2 3" key="1">
    <citation type="submission" date="2014-09" db="EMBL/GenBank/DDBJ databases">
        <authorList>
            <person name="Urmite Genomes Urmite Genomes"/>
        </authorList>
    </citation>
    <scope>NUCLEOTIDE SEQUENCE [LARGE SCALE GENOMIC DNA]</scope>
    <source>
        <strain evidence="2 3">ES2</strain>
    </source>
</reference>
<dbReference type="InterPro" id="IPR000182">
    <property type="entry name" value="GNAT_dom"/>
</dbReference>
<evidence type="ECO:0000313" key="2">
    <source>
        <dbReference type="EMBL" id="CEG22793.1"/>
    </source>
</evidence>
<dbReference type="PANTHER" id="PTHR43792">
    <property type="entry name" value="GNAT FAMILY, PUTATIVE (AFU_ORTHOLOGUE AFUA_3G00765)-RELATED-RELATED"/>
    <property type="match status" value="1"/>
</dbReference>
<dbReference type="InterPro" id="IPR051531">
    <property type="entry name" value="N-acetyltransferase"/>
</dbReference>
<gene>
    <name evidence="2" type="primary">rimL</name>
    <name evidence="2" type="ORF">BN1080_01728</name>
</gene>
<dbReference type="SUPFAM" id="SSF55729">
    <property type="entry name" value="Acyl-CoA N-acyltransferases (Nat)"/>
    <property type="match status" value="1"/>
</dbReference>
<dbReference type="Proteomes" id="UP000043699">
    <property type="component" value="Unassembled WGS sequence"/>
</dbReference>
<keyword evidence="3" id="KW-1185">Reference proteome</keyword>
<accession>A0A098EKE1</accession>
<feature type="domain" description="N-acetyltransferase" evidence="1">
    <location>
        <begin position="10"/>
        <end position="174"/>
    </location>
</feature>
<dbReference type="RefSeq" id="WP_052651617.1">
    <property type="nucleotide sequence ID" value="NZ_CCXS01000001.1"/>
</dbReference>
<name>A0A098EKE1_9BACL</name>
<sequence>MITEMSTERLILRKMEAADSSALFALWSDPQVTRFMNIDPFTSEAQAKEMIQLFDRLHRNKQAIRYSIFIRETKELIGSCGFNYVDSENAKAEIAYDLSRHFWGRGFGSEAVAALLHQAFYGMGLNRIEAKVDPLNKNSIHLLKKLAFHFEGTQRQSEKINQQFFDVNMYSKLKSD</sequence>
<evidence type="ECO:0000313" key="3">
    <source>
        <dbReference type="Proteomes" id="UP000043699"/>
    </source>
</evidence>
<dbReference type="GO" id="GO:0005737">
    <property type="term" value="C:cytoplasm"/>
    <property type="evidence" value="ECO:0007669"/>
    <property type="project" value="TreeGrafter"/>
</dbReference>